<keyword evidence="6" id="KW-0677">Repeat</keyword>
<dbReference type="GO" id="GO:0006895">
    <property type="term" value="P:Golgi to endosome transport"/>
    <property type="evidence" value="ECO:0007669"/>
    <property type="project" value="TreeGrafter"/>
</dbReference>
<dbReference type="Proteomes" id="UP000799429">
    <property type="component" value="Unassembled WGS sequence"/>
</dbReference>
<evidence type="ECO:0000256" key="3">
    <source>
        <dbReference type="ARBA" id="ARBA00015369"/>
    </source>
</evidence>
<evidence type="ECO:0000313" key="21">
    <source>
        <dbReference type="Proteomes" id="UP000799429"/>
    </source>
</evidence>
<evidence type="ECO:0000256" key="8">
    <source>
        <dbReference type="ARBA" id="ARBA00022989"/>
    </source>
</evidence>
<keyword evidence="18" id="KW-0732">Signal</keyword>
<keyword evidence="4" id="KW-0813">Transport</keyword>
<keyword evidence="7" id="KW-0653">Protein transport</keyword>
<keyword evidence="11" id="KW-0675">Receptor</keyword>
<name>A0A9P4VKP0_9PEZI</name>
<dbReference type="Pfam" id="PF15901">
    <property type="entry name" value="Sortilin_C"/>
    <property type="match status" value="2"/>
</dbReference>
<keyword evidence="10 17" id="KW-0472">Membrane</keyword>
<feature type="transmembrane region" description="Helical" evidence="17">
    <location>
        <begin position="1345"/>
        <end position="1365"/>
    </location>
</feature>
<dbReference type="EMBL" id="MU006103">
    <property type="protein sequence ID" value="KAF2836576.1"/>
    <property type="molecule type" value="Genomic_DNA"/>
</dbReference>
<dbReference type="Gene3D" id="3.30.60.270">
    <property type="match status" value="2"/>
</dbReference>
<evidence type="ECO:0000256" key="4">
    <source>
        <dbReference type="ARBA" id="ARBA00022448"/>
    </source>
</evidence>
<gene>
    <name evidence="20" type="ORF">M501DRAFT_939715</name>
</gene>
<dbReference type="PANTHER" id="PTHR12106:SF27">
    <property type="entry name" value="SORTILIN-RELATED RECEPTOR"/>
    <property type="match status" value="1"/>
</dbReference>
<comment type="caution">
    <text evidence="20">The sequence shown here is derived from an EMBL/GenBank/DDBJ whole genome shotgun (WGS) entry which is preliminary data.</text>
</comment>
<dbReference type="FunFam" id="3.30.60.270:FF:000005">
    <property type="entry name" value="Sortilin"/>
    <property type="match status" value="2"/>
</dbReference>
<dbReference type="GO" id="GO:0006896">
    <property type="term" value="P:Golgi to vacuole transport"/>
    <property type="evidence" value="ECO:0007669"/>
    <property type="project" value="TreeGrafter"/>
</dbReference>
<keyword evidence="8 17" id="KW-1133">Transmembrane helix</keyword>
<dbReference type="PANTHER" id="PTHR12106">
    <property type="entry name" value="SORTILIN RELATED"/>
    <property type="match status" value="1"/>
</dbReference>
<comment type="subcellular location">
    <subcellularLocation>
        <location evidence="1">Golgi apparatus</location>
        <location evidence="1">trans-Golgi network membrane</location>
        <topology evidence="1">Multi-pass membrane protein</topology>
    </subcellularLocation>
    <subcellularLocation>
        <location evidence="2">Prevacuolar compartment membrane</location>
        <topology evidence="2">Multi-pass membrane protein</topology>
    </subcellularLocation>
</comment>
<dbReference type="InterPro" id="IPR031777">
    <property type="entry name" value="Sortilin_C"/>
</dbReference>
<evidence type="ECO:0000256" key="12">
    <source>
        <dbReference type="ARBA" id="ARBA00023180"/>
    </source>
</evidence>
<dbReference type="SUPFAM" id="SSF110296">
    <property type="entry name" value="Oligoxyloglucan reducing end-specific cellobiohydrolase"/>
    <property type="match status" value="3"/>
</dbReference>
<dbReference type="InterPro" id="IPR050310">
    <property type="entry name" value="VPS10-sortilin"/>
</dbReference>
<keyword evidence="9" id="KW-0333">Golgi apparatus</keyword>
<reference evidence="20" key="1">
    <citation type="journal article" date="2020" name="Stud. Mycol.">
        <title>101 Dothideomycetes genomes: a test case for predicting lifestyles and emergence of pathogens.</title>
        <authorList>
            <person name="Haridas S."/>
            <person name="Albert R."/>
            <person name="Binder M."/>
            <person name="Bloem J."/>
            <person name="Labutti K."/>
            <person name="Salamov A."/>
            <person name="Andreopoulos B."/>
            <person name="Baker S."/>
            <person name="Barry K."/>
            <person name="Bills G."/>
            <person name="Bluhm B."/>
            <person name="Cannon C."/>
            <person name="Castanera R."/>
            <person name="Culley D."/>
            <person name="Daum C."/>
            <person name="Ezra D."/>
            <person name="Gonzalez J."/>
            <person name="Henrissat B."/>
            <person name="Kuo A."/>
            <person name="Liang C."/>
            <person name="Lipzen A."/>
            <person name="Lutzoni F."/>
            <person name="Magnuson J."/>
            <person name="Mondo S."/>
            <person name="Nolan M."/>
            <person name="Ohm R."/>
            <person name="Pangilinan J."/>
            <person name="Park H.-J."/>
            <person name="Ramirez L."/>
            <person name="Alfaro M."/>
            <person name="Sun H."/>
            <person name="Tritt A."/>
            <person name="Yoshinaga Y."/>
            <person name="Zwiers L.-H."/>
            <person name="Turgeon B."/>
            <person name="Goodwin S."/>
            <person name="Spatafora J."/>
            <person name="Crous P."/>
            <person name="Grigoriev I."/>
        </authorList>
    </citation>
    <scope>NUCLEOTIDE SEQUENCE</scope>
    <source>
        <strain evidence="20">CBS 101060</strain>
    </source>
</reference>
<evidence type="ECO:0000256" key="13">
    <source>
        <dbReference type="ARBA" id="ARBA00025569"/>
    </source>
</evidence>
<dbReference type="InterPro" id="IPR006581">
    <property type="entry name" value="VPS10"/>
</dbReference>
<dbReference type="GO" id="GO:0005794">
    <property type="term" value="C:Golgi apparatus"/>
    <property type="evidence" value="ECO:0007669"/>
    <property type="project" value="UniProtKB-SubCell"/>
</dbReference>
<comment type="function">
    <text evidence="13">Functions as a sorting receptor in the Golgi compartment required for the intracellular sorting and delivery of soluble vacuolar proteins, like carboxypeptidase Y (CPY) and proteinase A. Executes multiple rounds of sorting by cycling between the late Golgi and a prevacuolar endosome-like compartment.</text>
</comment>
<evidence type="ECO:0000256" key="6">
    <source>
        <dbReference type="ARBA" id="ARBA00022737"/>
    </source>
</evidence>
<evidence type="ECO:0000256" key="14">
    <source>
        <dbReference type="ARBA" id="ARBA00031250"/>
    </source>
</evidence>
<feature type="domain" description="VPS10" evidence="19">
    <location>
        <begin position="697"/>
        <end position="1334"/>
    </location>
</feature>
<keyword evidence="12" id="KW-0325">Glycoprotein</keyword>
<dbReference type="InterPro" id="IPR015943">
    <property type="entry name" value="WD40/YVTN_repeat-like_dom_sf"/>
</dbReference>
<dbReference type="SMART" id="SM00602">
    <property type="entry name" value="VPS10"/>
    <property type="match status" value="2"/>
</dbReference>
<dbReference type="Gene3D" id="2.130.10.10">
    <property type="entry name" value="YVTN repeat-like/Quinoprotein amine dehydrogenase"/>
    <property type="match status" value="1"/>
</dbReference>
<keyword evidence="21" id="KW-1185">Reference proteome</keyword>
<dbReference type="Gene3D" id="2.10.70.80">
    <property type="match status" value="2"/>
</dbReference>
<evidence type="ECO:0000256" key="15">
    <source>
        <dbReference type="ARBA" id="ARBA00031354"/>
    </source>
</evidence>
<sequence>MRFFRSILLPVLLLVIDSAAEDSKPKITSSKFDAQPENLFYFDDSETVLFLESESSVVWRTDSAGESWKKVSDIPEGKPFEIWKHPYNNKLAVALGMSKTHWVTKDQGETWRSFETKDHPDPGYPLSFHADDIDRILFHGLEECGFVSCTGKSYYTTDGFESLQLLRENRKMCQWARNTDLFSTGDAKKDKNMVVCIVEGKYSSRSINNRLVLSSDFFDSEVEPELATGRTVSGIINMAAVKGFLVAAAKSEGTDELALYVTDDTSIWHRAEFGDHRVEEDAYTILESTNYSIQVDVMSSSLIDMGTLFTSNSNGTYFTRNIEHTNRGPFGFVDFEKITNIQGIVLVNTVSNWEDVQGHAFAHKKVISKISFDDGRTFHSLKAGDDDLHLHSVTDQSNSGRVFSSLAPGLVMGVGNTGDQLKKYTDGDLYVSDDAGLNWRLARKEAHKYEFGDDGSVLVAIYDEGETDEIAWSLDHGKTWKTVELPDGKIKAQELTTVPDSTSLKFILTATKGSGRRKEYRIYTLDFAGLRLRKCKESDFEDWYARKGDDGKPTCIMGHKTYFRRRKADIECVIDDEFSDPVPHYEECECTIDDYECDFNFVRNGDECVAAGKMVAPEGECRDIHDTFKGSSGWRKIPGNRCIGGLKKDEPVQRPCAETKNPPASGEVKHTKHPFQTEAIKEYYYLERTDAGTGDDETVVLLTSDRKAFVSHDHGVTWEEPHGVKGDEIAAIYPHSYFNDVVYLVTPSRKVHYSKNRLLGDSTHIFEAPEAPNTDRLQILGFHPKEKDWIIWTGGKDCDHGSSSGNDCHSVAHISKKGGESGSWDTLLRFVQKCQFVWREHRQGSEDLIFCEQYELEDKTRPLQLISSEDRFEHKTVHNQNVVNFATMSEFIIVASKVEDQWLKVDASIDGKTFAEAAFPRNFKVQHQQAYTVLDSSTHAVFLHVTVNNDDDREYGSILKSNSNGTSYVLSVNEVNRNRAGYVDFEKMQGLEGVAIINVVGNVNEVNKGSLKKKKTKITHNDGADWSLLSPPEKDVDERSYKCSGKGLEKCSLHLHGYTERKDPRDTFSSPSAVGLMLGVGNVGEFLGKYNGPDTDTFITRDGGITWKEVIKGKYMWEYGDQGSIIVIVEEEVPTDHILYSLDEGEHWREYKFSNDKVLINDISTVPSDTSTKFLLWGREGHGVFTINLDFSGLYDRMCKLDEDDYYLWTPRHPAQNNNCLFGHVAQYYRKKASAKCFNGRKLVDNGLKSVNKICECTRKDFECDYNFERQTDNSCALSTGLSPADPSKICSTNSSITEYYDITGYRKIPISTCEGGLELDLTSTPHACPGHEEEFERKHGISGVGLFFAIVIPIAAAAGVGYWVHQNWDGKFGRIRLGEGGSSFDSDAPWVRWPVVAFSAAVAVLAAIPLLVGSLWRSVSNRFGGRYGARTYNTRAAFARGRGDYAVVDPMDEGELLGEDSDEEV</sequence>
<evidence type="ECO:0000256" key="10">
    <source>
        <dbReference type="ARBA" id="ARBA00023136"/>
    </source>
</evidence>
<feature type="domain" description="VPS10" evidence="19">
    <location>
        <begin position="47"/>
        <end position="661"/>
    </location>
</feature>
<evidence type="ECO:0000256" key="2">
    <source>
        <dbReference type="ARBA" id="ARBA00004488"/>
    </source>
</evidence>
<evidence type="ECO:0000256" key="11">
    <source>
        <dbReference type="ARBA" id="ARBA00023170"/>
    </source>
</evidence>
<feature type="transmembrane region" description="Helical" evidence="17">
    <location>
        <begin position="1396"/>
        <end position="1417"/>
    </location>
</feature>
<dbReference type="OrthoDB" id="443634at2759"/>
<evidence type="ECO:0000256" key="1">
    <source>
        <dbReference type="ARBA" id="ARBA00004166"/>
    </source>
</evidence>
<dbReference type="InterPro" id="IPR031778">
    <property type="entry name" value="Sortilin_N"/>
</dbReference>
<evidence type="ECO:0000256" key="18">
    <source>
        <dbReference type="SAM" id="SignalP"/>
    </source>
</evidence>
<dbReference type="GO" id="GO:0005829">
    <property type="term" value="C:cytosol"/>
    <property type="evidence" value="ECO:0007669"/>
    <property type="project" value="GOC"/>
</dbReference>
<evidence type="ECO:0000256" key="9">
    <source>
        <dbReference type="ARBA" id="ARBA00023034"/>
    </source>
</evidence>
<feature type="chain" id="PRO_5040250290" description="Vacuolar protein sorting/targeting protein 10" evidence="18">
    <location>
        <begin position="21"/>
        <end position="1466"/>
    </location>
</feature>
<proteinExistence type="predicted"/>
<dbReference type="Gene3D" id="2.120.10.10">
    <property type="match status" value="1"/>
</dbReference>
<dbReference type="GO" id="GO:0016020">
    <property type="term" value="C:membrane"/>
    <property type="evidence" value="ECO:0007669"/>
    <property type="project" value="InterPro"/>
</dbReference>
<dbReference type="GO" id="GO:0006623">
    <property type="term" value="P:protein targeting to vacuole"/>
    <property type="evidence" value="ECO:0007669"/>
    <property type="project" value="TreeGrafter"/>
</dbReference>
<evidence type="ECO:0000256" key="16">
    <source>
        <dbReference type="ARBA" id="ARBA00031902"/>
    </source>
</evidence>
<protein>
    <recommendedName>
        <fullName evidence="3">Vacuolar protein sorting/targeting protein 10</fullName>
    </recommendedName>
    <alternativeName>
        <fullName evidence="15">Carboxypeptidase Y receptor</fullName>
    </alternativeName>
    <alternativeName>
        <fullName evidence="14 16">Sortilin VPS10</fullName>
    </alternativeName>
</protein>
<evidence type="ECO:0000259" key="19">
    <source>
        <dbReference type="SMART" id="SM00602"/>
    </source>
</evidence>
<organism evidence="20 21">
    <name type="scientific">Patellaria atrata CBS 101060</name>
    <dbReference type="NCBI Taxonomy" id="1346257"/>
    <lineage>
        <taxon>Eukaryota</taxon>
        <taxon>Fungi</taxon>
        <taxon>Dikarya</taxon>
        <taxon>Ascomycota</taxon>
        <taxon>Pezizomycotina</taxon>
        <taxon>Dothideomycetes</taxon>
        <taxon>Dothideomycetes incertae sedis</taxon>
        <taxon>Patellariales</taxon>
        <taxon>Patellariaceae</taxon>
        <taxon>Patellaria</taxon>
    </lineage>
</organism>
<evidence type="ECO:0000313" key="20">
    <source>
        <dbReference type="EMBL" id="KAF2836576.1"/>
    </source>
</evidence>
<dbReference type="Pfam" id="PF15902">
    <property type="entry name" value="Sortilin-Vps10"/>
    <property type="match status" value="2"/>
</dbReference>
<evidence type="ECO:0000256" key="7">
    <source>
        <dbReference type="ARBA" id="ARBA00022927"/>
    </source>
</evidence>
<accession>A0A9P4VKP0</accession>
<evidence type="ECO:0000256" key="5">
    <source>
        <dbReference type="ARBA" id="ARBA00022692"/>
    </source>
</evidence>
<evidence type="ECO:0000256" key="17">
    <source>
        <dbReference type="SAM" id="Phobius"/>
    </source>
</evidence>
<feature type="signal peptide" evidence="18">
    <location>
        <begin position="1"/>
        <end position="20"/>
    </location>
</feature>
<keyword evidence="5 17" id="KW-0812">Transmembrane</keyword>